<reference evidence="2" key="1">
    <citation type="journal article" date="2020" name="Int. J. Syst. Evol. Microbiol.">
        <title>Capnocytophaga felis sp. nov. isolated from the feline oral cavity.</title>
        <authorList>
            <person name="Suzuki M."/>
            <person name="Umeda K."/>
            <person name="Kimura M."/>
            <person name="Imaoka K."/>
            <person name="Morikawa S."/>
            <person name="Maeda K."/>
        </authorList>
    </citation>
    <scope>NUCLEOTIDE SEQUENCE [LARGE SCALE GENOMIC DNA]</scope>
    <source>
        <strain evidence="2">KC07070</strain>
    </source>
</reference>
<dbReference type="EMBL" id="BLBC01000011">
    <property type="protein sequence ID" value="GET46480.1"/>
    <property type="molecule type" value="Genomic_DNA"/>
</dbReference>
<accession>A0A5M4BAN8</accession>
<evidence type="ECO:0000313" key="1">
    <source>
        <dbReference type="EMBL" id="GET46480.1"/>
    </source>
</evidence>
<keyword evidence="2" id="KW-1185">Reference proteome</keyword>
<protein>
    <submittedName>
        <fullName evidence="1">Uncharacterized protein</fullName>
    </submittedName>
</protein>
<dbReference type="RefSeq" id="WP_155285109.1">
    <property type="nucleotide sequence ID" value="NZ_BLBC01000011.1"/>
</dbReference>
<gene>
    <name evidence="1" type="ORF">RCZ01_17820</name>
</gene>
<dbReference type="OrthoDB" id="9987057at2"/>
<sequence length="85" mass="9947">MTIGEKLKIIDEIVPKEDASIEHLGGQSIKITRKCGCTLVEHFLDNQSVIQTMTMEKRFFVELCKEHKNYDNHRPNQNHSNNFFK</sequence>
<comment type="caution">
    <text evidence="1">The sequence shown here is derived from an EMBL/GenBank/DDBJ whole genome shotgun (WGS) entry which is preliminary data.</text>
</comment>
<organism evidence="1 2">
    <name type="scientific">Capnocytophaga felis</name>
    <dbReference type="NCBI Taxonomy" id="2267611"/>
    <lineage>
        <taxon>Bacteria</taxon>
        <taxon>Pseudomonadati</taxon>
        <taxon>Bacteroidota</taxon>
        <taxon>Flavobacteriia</taxon>
        <taxon>Flavobacteriales</taxon>
        <taxon>Flavobacteriaceae</taxon>
        <taxon>Capnocytophaga</taxon>
    </lineage>
</organism>
<proteinExistence type="predicted"/>
<name>A0A5M4BAN8_9FLAO</name>
<evidence type="ECO:0000313" key="2">
    <source>
        <dbReference type="Proteomes" id="UP000398217"/>
    </source>
</evidence>
<dbReference type="AlphaFoldDB" id="A0A5M4BAN8"/>
<dbReference type="Proteomes" id="UP000398217">
    <property type="component" value="Unassembled WGS sequence"/>
</dbReference>